<dbReference type="SUPFAM" id="SSF51735">
    <property type="entry name" value="NAD(P)-binding Rossmann-fold domains"/>
    <property type="match status" value="1"/>
</dbReference>
<evidence type="ECO:0000259" key="1">
    <source>
        <dbReference type="Pfam" id="PF13460"/>
    </source>
</evidence>
<dbReference type="InterPro" id="IPR016040">
    <property type="entry name" value="NAD(P)-bd_dom"/>
</dbReference>
<dbReference type="PANTHER" id="PTHR47129">
    <property type="entry name" value="QUINONE OXIDOREDUCTASE 2"/>
    <property type="match status" value="1"/>
</dbReference>
<dbReference type="Pfam" id="PF13460">
    <property type="entry name" value="NAD_binding_10"/>
    <property type="match status" value="1"/>
</dbReference>
<dbReference type="PANTHER" id="PTHR47129:SF1">
    <property type="entry name" value="NMRA-LIKE DOMAIN-CONTAINING PROTEIN"/>
    <property type="match status" value="1"/>
</dbReference>
<reference evidence="2 3" key="1">
    <citation type="journal article" date="2015" name="Genome Announc.">
        <title>Expanding the biotechnology potential of lactobacilli through comparative genomics of 213 strains and associated genera.</title>
        <authorList>
            <person name="Sun Z."/>
            <person name="Harris H.M."/>
            <person name="McCann A."/>
            <person name="Guo C."/>
            <person name="Argimon S."/>
            <person name="Zhang W."/>
            <person name="Yang X."/>
            <person name="Jeffery I.B."/>
            <person name="Cooney J.C."/>
            <person name="Kagawa T.F."/>
            <person name="Liu W."/>
            <person name="Song Y."/>
            <person name="Salvetti E."/>
            <person name="Wrobel A."/>
            <person name="Rasinkangas P."/>
            <person name="Parkhill J."/>
            <person name="Rea M.C."/>
            <person name="O'Sullivan O."/>
            <person name="Ritari J."/>
            <person name="Douillard F.P."/>
            <person name="Paul Ross R."/>
            <person name="Yang R."/>
            <person name="Briner A.E."/>
            <person name="Felis G.E."/>
            <person name="de Vos W.M."/>
            <person name="Barrangou R."/>
            <person name="Klaenhammer T.R."/>
            <person name="Caufield P.W."/>
            <person name="Cui Y."/>
            <person name="Zhang H."/>
            <person name="O'Toole P.W."/>
        </authorList>
    </citation>
    <scope>NUCLEOTIDE SEQUENCE [LARGE SCALE GENOMIC DNA]</scope>
    <source>
        <strain evidence="2 3">ATCC 27304</strain>
    </source>
</reference>
<dbReference type="Proteomes" id="UP000051727">
    <property type="component" value="Unassembled WGS sequence"/>
</dbReference>
<sequence length="281" mass="31044">MKYGVTAATGKFGRKAVEYLTELVNKEDIVAFARNTKKAEKVLPSGVEIRQADYTDEKGLEEAFTGISRLLFISSIPGKNYPRDKQHLNVVQAAQNAGVNFVAYTSFPHADRAKSPLAADHKITEKALTDSGLRHAFLRNNWYLENETDLIKGAFAGHPFQYSAGDGRVGWALEREYAEAAAKVLVTEIPKTVYEFAGNSLSFADLAKTIASISKRQFKVESLSDDEYRIELNRAGLGKTADVVLMIQNLIKDGELTETDRDLADVLGREPTALKEALLEI</sequence>
<feature type="domain" description="NAD(P)-binding" evidence="1">
    <location>
        <begin position="8"/>
        <end position="150"/>
    </location>
</feature>
<dbReference type="Gene3D" id="3.40.50.720">
    <property type="entry name" value="NAD(P)-binding Rossmann-like Domain"/>
    <property type="match status" value="1"/>
</dbReference>
<protein>
    <recommendedName>
        <fullName evidence="1">NAD(P)-binding domain-containing protein</fullName>
    </recommendedName>
</protein>
<dbReference type="OrthoDB" id="152510at2"/>
<dbReference type="RefSeq" id="WP_056991007.1">
    <property type="nucleotide sequence ID" value="NZ_JATAAJ010000008.1"/>
</dbReference>
<dbReference type="Gene3D" id="3.90.25.10">
    <property type="entry name" value="UDP-galactose 4-epimerase, domain 1"/>
    <property type="match status" value="1"/>
</dbReference>
<dbReference type="STRING" id="1618.IV36_GL002118"/>
<dbReference type="CDD" id="cd05269">
    <property type="entry name" value="TMR_SDR_a"/>
    <property type="match status" value="1"/>
</dbReference>
<comment type="caution">
    <text evidence="2">The sequence shown here is derived from an EMBL/GenBank/DDBJ whole genome shotgun (WGS) entry which is preliminary data.</text>
</comment>
<dbReference type="InterPro" id="IPR052718">
    <property type="entry name" value="NmrA-type_oxidoreductase"/>
</dbReference>
<organism evidence="2 3">
    <name type="scientific">Liquorilactobacillus mali</name>
    <dbReference type="NCBI Taxonomy" id="1618"/>
    <lineage>
        <taxon>Bacteria</taxon>
        <taxon>Bacillati</taxon>
        <taxon>Bacillota</taxon>
        <taxon>Bacilli</taxon>
        <taxon>Lactobacillales</taxon>
        <taxon>Lactobacillaceae</taxon>
        <taxon>Liquorilactobacillus</taxon>
    </lineage>
</organism>
<dbReference type="EMBL" id="JQAR01000006">
    <property type="protein sequence ID" value="KRN30757.1"/>
    <property type="molecule type" value="Genomic_DNA"/>
</dbReference>
<evidence type="ECO:0000313" key="3">
    <source>
        <dbReference type="Proteomes" id="UP000051727"/>
    </source>
</evidence>
<accession>A0A0R2FWG8</accession>
<dbReference type="AlphaFoldDB" id="A0A0R2FWG8"/>
<dbReference type="PATRIC" id="fig|1618.3.peg.2164"/>
<evidence type="ECO:0000313" key="2">
    <source>
        <dbReference type="EMBL" id="KRN30757.1"/>
    </source>
</evidence>
<dbReference type="InterPro" id="IPR036291">
    <property type="entry name" value="NAD(P)-bd_dom_sf"/>
</dbReference>
<proteinExistence type="predicted"/>
<name>A0A0R2FWG8_9LACO</name>
<gene>
    <name evidence="2" type="ORF">IV36_GL002118</name>
</gene>